<dbReference type="InterPro" id="IPR055170">
    <property type="entry name" value="GFO_IDH_MocA-like_dom"/>
</dbReference>
<dbReference type="OrthoDB" id="9774191at2"/>
<dbReference type="InterPro" id="IPR000683">
    <property type="entry name" value="Gfo/Idh/MocA-like_OxRdtase_N"/>
</dbReference>
<dbReference type="PANTHER" id="PTHR43054">
    <property type="match status" value="1"/>
</dbReference>
<accession>A0A1X7AFN6</accession>
<dbReference type="Gene3D" id="3.30.360.10">
    <property type="entry name" value="Dihydrodipicolinate Reductase, domain 2"/>
    <property type="match status" value="1"/>
</dbReference>
<evidence type="ECO:0000313" key="4">
    <source>
        <dbReference type="Proteomes" id="UP000196573"/>
    </source>
</evidence>
<dbReference type="SUPFAM" id="SSF55347">
    <property type="entry name" value="Glyceraldehyde-3-phosphate dehydrogenase-like, C-terminal domain"/>
    <property type="match status" value="1"/>
</dbReference>
<reference evidence="3 4" key="1">
    <citation type="submission" date="2017-03" db="EMBL/GenBank/DDBJ databases">
        <authorList>
            <person name="Afonso C.L."/>
            <person name="Miller P.J."/>
            <person name="Scott M.A."/>
            <person name="Spackman E."/>
            <person name="Goraichik I."/>
            <person name="Dimitrov K.M."/>
            <person name="Suarez D.L."/>
            <person name="Swayne D.E."/>
        </authorList>
    </citation>
    <scope>NUCLEOTIDE SEQUENCE [LARGE SCALE GENOMIC DNA]</scope>
    <source>
        <strain evidence="3">SB41UT1</strain>
    </source>
</reference>
<feature type="domain" description="GFO/IDH/MocA-like oxidoreductase" evidence="2">
    <location>
        <begin position="138"/>
        <end position="247"/>
    </location>
</feature>
<evidence type="ECO:0000259" key="2">
    <source>
        <dbReference type="Pfam" id="PF22725"/>
    </source>
</evidence>
<dbReference type="Pfam" id="PF22725">
    <property type="entry name" value="GFO_IDH_MocA_C3"/>
    <property type="match status" value="1"/>
</dbReference>
<organism evidence="3 4">
    <name type="scientific">Parendozoicomonas haliclonae</name>
    <dbReference type="NCBI Taxonomy" id="1960125"/>
    <lineage>
        <taxon>Bacteria</taxon>
        <taxon>Pseudomonadati</taxon>
        <taxon>Pseudomonadota</taxon>
        <taxon>Gammaproteobacteria</taxon>
        <taxon>Oceanospirillales</taxon>
        <taxon>Endozoicomonadaceae</taxon>
        <taxon>Parendozoicomonas</taxon>
    </lineage>
</organism>
<dbReference type="GO" id="GO:0033712">
    <property type="term" value="F:1,5-anhydro-D-fructose reductase (1,5-anhydro-D-mannitol-forming) activity"/>
    <property type="evidence" value="ECO:0007669"/>
    <property type="project" value="UniProtKB-EC"/>
</dbReference>
<dbReference type="Proteomes" id="UP000196573">
    <property type="component" value="Unassembled WGS sequence"/>
</dbReference>
<dbReference type="PANTHER" id="PTHR43054:SF1">
    <property type="entry name" value="SCYLLO-INOSITOL 2-DEHYDROGENASE (NADP(+)) IOLU"/>
    <property type="match status" value="1"/>
</dbReference>
<gene>
    <name evidence="3" type="primary">afr_1</name>
    <name evidence="3" type="ORF">EHSB41UT_00803</name>
</gene>
<keyword evidence="4" id="KW-1185">Reference proteome</keyword>
<protein>
    <submittedName>
        <fullName evidence="3">1,5-anhydro-D-fructose reductase</fullName>
        <ecNumber evidence="3">1.1.1.292</ecNumber>
    </submittedName>
</protein>
<dbReference type="AlphaFoldDB" id="A0A1X7AFN6"/>
<dbReference type="RefSeq" id="WP_087107157.1">
    <property type="nucleotide sequence ID" value="NZ_CBCSCN010000014.1"/>
</dbReference>
<evidence type="ECO:0000313" key="3">
    <source>
        <dbReference type="EMBL" id="SMA37881.1"/>
    </source>
</evidence>
<sequence>MIRFAVVGTNWISHAFCEAAQESGRLELVAVYSRTLETAQTFADEYGVSRVYDDLDEIAGQPDIDAVYIASPNSLHAPQASLFIRQGKHVIVEKPMASNLAETEALIALAKEHGVVLLEAMKSRYTPNLVRAKEVLATLGPLHRASLSYCQYSSRYQRYLDGKNPNTFNPEFSNGSLMDIGVYPLSAALELFGIPKSFTASGQLLDSGVDAHGSLTLKYDTFEVLLSHSKVSDSYLPSEIQCENGSLMIESISRFKQLTVHERGLPERNVSLHQSDNEMVYEAHHFADLIEQGNYDHEGLEKTREVSRILTEARAQLGITYPADAL</sequence>
<feature type="domain" description="Gfo/Idh/MocA-like oxidoreductase N-terminal" evidence="1">
    <location>
        <begin position="2"/>
        <end position="118"/>
    </location>
</feature>
<keyword evidence="3" id="KW-0560">Oxidoreductase</keyword>
<dbReference type="InterPro" id="IPR036291">
    <property type="entry name" value="NAD(P)-bd_dom_sf"/>
</dbReference>
<name>A0A1X7AFN6_9GAMM</name>
<dbReference type="EC" id="1.1.1.292" evidence="3"/>
<evidence type="ECO:0000259" key="1">
    <source>
        <dbReference type="Pfam" id="PF01408"/>
    </source>
</evidence>
<dbReference type="GO" id="GO:0000166">
    <property type="term" value="F:nucleotide binding"/>
    <property type="evidence" value="ECO:0007669"/>
    <property type="project" value="InterPro"/>
</dbReference>
<proteinExistence type="predicted"/>
<dbReference type="SUPFAM" id="SSF51735">
    <property type="entry name" value="NAD(P)-binding Rossmann-fold domains"/>
    <property type="match status" value="1"/>
</dbReference>
<dbReference type="EMBL" id="FWPT01000002">
    <property type="protein sequence ID" value="SMA37881.1"/>
    <property type="molecule type" value="Genomic_DNA"/>
</dbReference>
<dbReference type="Pfam" id="PF01408">
    <property type="entry name" value="GFO_IDH_MocA"/>
    <property type="match status" value="1"/>
</dbReference>
<dbReference type="Gene3D" id="3.40.50.720">
    <property type="entry name" value="NAD(P)-binding Rossmann-like Domain"/>
    <property type="match status" value="1"/>
</dbReference>